<sequence>MTIAGDSDTASPYKEIRAVTRALNLLEAAGDLGWAKVGELATFTGIDRATLYRLIHTLELKGYLMRRAEDGSVSLTERVHQLSDGVRYEDVATQIMSQMLQELTEQVIWPSDFATLVSGQMVIQASSHKYSPVSVHRRLVGKTRSVLRSALGLAYLSSLGRSDLARTLDVLHRIGTLDGQDLAILGNIDGRLDEIHRRGYALSVGLIEENISAIALPVKLGRKSIGAVNIAFFRTAMSPAEAAATCLQPLRECIARSEAALKAQTRY</sequence>
<feature type="domain" description="HTH iclR-type" evidence="4">
    <location>
        <begin position="16"/>
        <end position="77"/>
    </location>
</feature>
<dbReference type="InterPro" id="IPR036388">
    <property type="entry name" value="WH-like_DNA-bd_sf"/>
</dbReference>
<dbReference type="InterPro" id="IPR050707">
    <property type="entry name" value="HTH_MetabolicPath_Reg"/>
</dbReference>
<keyword evidence="3" id="KW-0804">Transcription</keyword>
<dbReference type="SUPFAM" id="SSF55781">
    <property type="entry name" value="GAF domain-like"/>
    <property type="match status" value="1"/>
</dbReference>
<dbReference type="GO" id="GO:0003677">
    <property type="term" value="F:DNA binding"/>
    <property type="evidence" value="ECO:0007669"/>
    <property type="project" value="UniProtKB-KW"/>
</dbReference>
<accession>A0A5A9YXT6</accession>
<dbReference type="Pfam" id="PF09339">
    <property type="entry name" value="HTH_IclR"/>
    <property type="match status" value="1"/>
</dbReference>
<reference evidence="6 7" key="1">
    <citation type="submission" date="2019-07" db="EMBL/GenBank/DDBJ databases">
        <title>Aquicoccus porphyridii gen. nov., sp. nov., isolated from a small marine red alga, Porphyridium marinum.</title>
        <authorList>
            <person name="Liu L."/>
        </authorList>
    </citation>
    <scope>NUCLEOTIDE SEQUENCE [LARGE SCALE GENOMIC DNA]</scope>
    <source>
        <strain evidence="6 7">L1 8-17</strain>
    </source>
</reference>
<dbReference type="GO" id="GO:0003700">
    <property type="term" value="F:DNA-binding transcription factor activity"/>
    <property type="evidence" value="ECO:0007669"/>
    <property type="project" value="TreeGrafter"/>
</dbReference>
<feature type="domain" description="IclR-ED" evidence="5">
    <location>
        <begin position="78"/>
        <end position="263"/>
    </location>
</feature>
<evidence type="ECO:0000256" key="1">
    <source>
        <dbReference type="ARBA" id="ARBA00023015"/>
    </source>
</evidence>
<keyword evidence="7" id="KW-1185">Reference proteome</keyword>
<dbReference type="RefSeq" id="WP_051982505.1">
    <property type="nucleotide sequence ID" value="NZ_VINQ01000028.1"/>
</dbReference>
<evidence type="ECO:0000259" key="5">
    <source>
        <dbReference type="PROSITE" id="PS51078"/>
    </source>
</evidence>
<evidence type="ECO:0000256" key="2">
    <source>
        <dbReference type="ARBA" id="ARBA00023125"/>
    </source>
</evidence>
<evidence type="ECO:0000259" key="4">
    <source>
        <dbReference type="PROSITE" id="PS51077"/>
    </source>
</evidence>
<dbReference type="Pfam" id="PF01614">
    <property type="entry name" value="IclR_C"/>
    <property type="match status" value="1"/>
</dbReference>
<dbReference type="PANTHER" id="PTHR30136:SF23">
    <property type="entry name" value="DNA-BINDING TRANSCRIPTIONAL ACTIVATOR MHPR"/>
    <property type="match status" value="1"/>
</dbReference>
<dbReference type="AlphaFoldDB" id="A0A5A9YXT6"/>
<dbReference type="Gene3D" id="3.30.450.40">
    <property type="match status" value="1"/>
</dbReference>
<dbReference type="SMART" id="SM00346">
    <property type="entry name" value="HTH_ICLR"/>
    <property type="match status" value="1"/>
</dbReference>
<proteinExistence type="predicted"/>
<evidence type="ECO:0000313" key="6">
    <source>
        <dbReference type="EMBL" id="KAA0909668.1"/>
    </source>
</evidence>
<dbReference type="Proteomes" id="UP000325291">
    <property type="component" value="Unassembled WGS sequence"/>
</dbReference>
<gene>
    <name evidence="6" type="ORF">FLO80_20510</name>
</gene>
<dbReference type="InterPro" id="IPR036390">
    <property type="entry name" value="WH_DNA-bd_sf"/>
</dbReference>
<dbReference type="InterPro" id="IPR005471">
    <property type="entry name" value="Tscrpt_reg_IclR_N"/>
</dbReference>
<dbReference type="SUPFAM" id="SSF46785">
    <property type="entry name" value="Winged helix' DNA-binding domain"/>
    <property type="match status" value="1"/>
</dbReference>
<name>A0A5A9YXT6_9RHOB</name>
<comment type="caution">
    <text evidence="6">The sequence shown here is derived from an EMBL/GenBank/DDBJ whole genome shotgun (WGS) entry which is preliminary data.</text>
</comment>
<dbReference type="Gene3D" id="1.10.10.10">
    <property type="entry name" value="Winged helix-like DNA-binding domain superfamily/Winged helix DNA-binding domain"/>
    <property type="match status" value="1"/>
</dbReference>
<dbReference type="InterPro" id="IPR029016">
    <property type="entry name" value="GAF-like_dom_sf"/>
</dbReference>
<evidence type="ECO:0000256" key="3">
    <source>
        <dbReference type="ARBA" id="ARBA00023163"/>
    </source>
</evidence>
<evidence type="ECO:0000313" key="7">
    <source>
        <dbReference type="Proteomes" id="UP000325291"/>
    </source>
</evidence>
<dbReference type="EMBL" id="VINQ01000028">
    <property type="protein sequence ID" value="KAA0909668.1"/>
    <property type="molecule type" value="Genomic_DNA"/>
</dbReference>
<keyword evidence="2" id="KW-0238">DNA-binding</keyword>
<organism evidence="6 7">
    <name type="scientific">Aquicoccus porphyridii</name>
    <dbReference type="NCBI Taxonomy" id="1852029"/>
    <lineage>
        <taxon>Bacteria</taxon>
        <taxon>Pseudomonadati</taxon>
        <taxon>Pseudomonadota</taxon>
        <taxon>Alphaproteobacteria</taxon>
        <taxon>Rhodobacterales</taxon>
        <taxon>Paracoccaceae</taxon>
        <taxon>Aquicoccus</taxon>
    </lineage>
</organism>
<dbReference type="PANTHER" id="PTHR30136">
    <property type="entry name" value="HELIX-TURN-HELIX TRANSCRIPTIONAL REGULATOR, ICLR FAMILY"/>
    <property type="match status" value="1"/>
</dbReference>
<keyword evidence="1" id="KW-0805">Transcription regulation</keyword>
<protein>
    <submittedName>
        <fullName evidence="6">Helix-turn-helix domain-containing protein</fullName>
    </submittedName>
</protein>
<dbReference type="InterPro" id="IPR014757">
    <property type="entry name" value="Tscrpt_reg_IclR_C"/>
</dbReference>
<dbReference type="GO" id="GO:0045892">
    <property type="term" value="P:negative regulation of DNA-templated transcription"/>
    <property type="evidence" value="ECO:0007669"/>
    <property type="project" value="TreeGrafter"/>
</dbReference>
<dbReference type="PROSITE" id="PS51077">
    <property type="entry name" value="HTH_ICLR"/>
    <property type="match status" value="1"/>
</dbReference>
<dbReference type="PROSITE" id="PS51078">
    <property type="entry name" value="ICLR_ED"/>
    <property type="match status" value="1"/>
</dbReference>